<reference evidence="5 6" key="1">
    <citation type="journal article" date="2022" name="Nat. Plants">
        <title>Genomes of leafy and leafless Platanthera orchids illuminate the evolution of mycoheterotrophy.</title>
        <authorList>
            <person name="Li M.H."/>
            <person name="Liu K.W."/>
            <person name="Li Z."/>
            <person name="Lu H.C."/>
            <person name="Ye Q.L."/>
            <person name="Zhang D."/>
            <person name="Wang J.Y."/>
            <person name="Li Y.F."/>
            <person name="Zhong Z.M."/>
            <person name="Liu X."/>
            <person name="Yu X."/>
            <person name="Liu D.K."/>
            <person name="Tu X.D."/>
            <person name="Liu B."/>
            <person name="Hao Y."/>
            <person name="Liao X.Y."/>
            <person name="Jiang Y.T."/>
            <person name="Sun W.H."/>
            <person name="Chen J."/>
            <person name="Chen Y.Q."/>
            <person name="Ai Y."/>
            <person name="Zhai J.W."/>
            <person name="Wu S.S."/>
            <person name="Zhou Z."/>
            <person name="Hsiao Y.Y."/>
            <person name="Wu W.L."/>
            <person name="Chen Y.Y."/>
            <person name="Lin Y.F."/>
            <person name="Hsu J.L."/>
            <person name="Li C.Y."/>
            <person name="Wang Z.W."/>
            <person name="Zhao X."/>
            <person name="Zhong W.Y."/>
            <person name="Ma X.K."/>
            <person name="Ma L."/>
            <person name="Huang J."/>
            <person name="Chen G.Z."/>
            <person name="Huang M.Z."/>
            <person name="Huang L."/>
            <person name="Peng D.H."/>
            <person name="Luo Y.B."/>
            <person name="Zou S.Q."/>
            <person name="Chen S.P."/>
            <person name="Lan S."/>
            <person name="Tsai W.C."/>
            <person name="Van de Peer Y."/>
            <person name="Liu Z.J."/>
        </authorList>
    </citation>
    <scope>NUCLEOTIDE SEQUENCE [LARGE SCALE GENOMIC DNA]</scope>
    <source>
        <strain evidence="5">Lor288</strain>
    </source>
</reference>
<dbReference type="InterPro" id="IPR036291">
    <property type="entry name" value="NAD(P)-bd_dom_sf"/>
</dbReference>
<dbReference type="PANTHER" id="PTHR43490">
    <property type="entry name" value="(+)-NEOMENTHOL DEHYDROGENASE"/>
    <property type="match status" value="1"/>
</dbReference>
<keyword evidence="6" id="KW-1185">Reference proteome</keyword>
<evidence type="ECO:0000256" key="3">
    <source>
        <dbReference type="ARBA" id="ARBA00023002"/>
    </source>
</evidence>
<dbReference type="Gene3D" id="3.40.50.720">
    <property type="entry name" value="NAD(P)-binding Rossmann-like Domain"/>
    <property type="match status" value="1"/>
</dbReference>
<comment type="similarity">
    <text evidence="1 4">Belongs to the short-chain dehydrogenases/reductases (SDR) family.</text>
</comment>
<keyword evidence="2 4" id="KW-0521">NADP</keyword>
<dbReference type="PANTHER" id="PTHR43490:SF99">
    <property type="entry name" value="SHORT-CHAIN DEHYDROGENASE_REDUCTASE"/>
    <property type="match status" value="1"/>
</dbReference>
<name>A0ABR2MM76_9ASPA</name>
<dbReference type="PRINTS" id="PR00081">
    <property type="entry name" value="GDHRDH"/>
</dbReference>
<dbReference type="PROSITE" id="PS00061">
    <property type="entry name" value="ADH_SHORT"/>
    <property type="match status" value="1"/>
</dbReference>
<accession>A0ABR2MM76</accession>
<evidence type="ECO:0000313" key="5">
    <source>
        <dbReference type="EMBL" id="KAK8965232.1"/>
    </source>
</evidence>
<dbReference type="InterPro" id="IPR020904">
    <property type="entry name" value="Sc_DH/Rdtase_CS"/>
</dbReference>
<dbReference type="SUPFAM" id="SSF51735">
    <property type="entry name" value="NAD(P)-binding Rossmann-fold domains"/>
    <property type="match status" value="1"/>
</dbReference>
<evidence type="ECO:0000256" key="4">
    <source>
        <dbReference type="RuleBase" id="RU369024"/>
    </source>
</evidence>
<dbReference type="Proteomes" id="UP001412067">
    <property type="component" value="Unassembled WGS sequence"/>
</dbReference>
<dbReference type="Pfam" id="PF00106">
    <property type="entry name" value="adh_short"/>
    <property type="match status" value="1"/>
</dbReference>
<evidence type="ECO:0000256" key="1">
    <source>
        <dbReference type="ARBA" id="ARBA00006484"/>
    </source>
</evidence>
<dbReference type="CDD" id="cd05324">
    <property type="entry name" value="carb_red_PTCR-like_SDR_c"/>
    <property type="match status" value="1"/>
</dbReference>
<keyword evidence="3 4" id="KW-0560">Oxidoreductase</keyword>
<dbReference type="EC" id="1.1.1.-" evidence="4"/>
<dbReference type="InterPro" id="IPR002347">
    <property type="entry name" value="SDR_fam"/>
</dbReference>
<organism evidence="5 6">
    <name type="scientific">Platanthera guangdongensis</name>
    <dbReference type="NCBI Taxonomy" id="2320717"/>
    <lineage>
        <taxon>Eukaryota</taxon>
        <taxon>Viridiplantae</taxon>
        <taxon>Streptophyta</taxon>
        <taxon>Embryophyta</taxon>
        <taxon>Tracheophyta</taxon>
        <taxon>Spermatophyta</taxon>
        <taxon>Magnoliopsida</taxon>
        <taxon>Liliopsida</taxon>
        <taxon>Asparagales</taxon>
        <taxon>Orchidaceae</taxon>
        <taxon>Orchidoideae</taxon>
        <taxon>Orchideae</taxon>
        <taxon>Orchidinae</taxon>
        <taxon>Platanthera</taxon>
    </lineage>
</organism>
<evidence type="ECO:0000256" key="2">
    <source>
        <dbReference type="ARBA" id="ARBA00022857"/>
    </source>
</evidence>
<dbReference type="InterPro" id="IPR045313">
    <property type="entry name" value="CBR1-like"/>
</dbReference>
<protein>
    <recommendedName>
        <fullName evidence="4">Short-chain dehydrogenase/reductase</fullName>
        <ecNumber evidence="4">1.1.1.-</ecNumber>
    </recommendedName>
</protein>
<dbReference type="EMBL" id="JBBWWR010000006">
    <property type="protein sequence ID" value="KAK8965232.1"/>
    <property type="molecule type" value="Genomic_DNA"/>
</dbReference>
<comment type="caution">
    <text evidence="5">The sequence shown here is derived from an EMBL/GenBank/DDBJ whole genome shotgun (WGS) entry which is preliminary data.</text>
</comment>
<proteinExistence type="inferred from homology"/>
<sequence length="317" mass="34955">MGKKGKERAKERREQRRQEICELRKLPISPSQRWWNSETVAVVTGANRGIGLEISRQLAAHGLRVVMASRDSERGRRAAEILQSDGLNVKSYQLDVSDRASIESFSKEIVTDYGGIDILVQVNNAGVNFNKGSENSIEFAQKVMETNYFGTKRVTEAMIPVMKPSVYGARILNVSSRLGRINGRRNRLGDADLREKLMADECLSETLIDGMVAGFLDQAGDGASALNGWPELFTDYSVSKMAVNAYTRLMAGLLSGRAEGGRISVNCYCPGWVKTAMTGWEGNMSPEEGADTGVWAVLLPNQSPTGKFFAERREISF</sequence>
<gene>
    <name evidence="5" type="primary">SDR1</name>
    <name evidence="5" type="ORF">KSP40_PGU019014</name>
</gene>
<evidence type="ECO:0000313" key="6">
    <source>
        <dbReference type="Proteomes" id="UP001412067"/>
    </source>
</evidence>